<protein>
    <submittedName>
        <fullName evidence="1">Uncharacterized protein</fullName>
    </submittedName>
</protein>
<accession>A0A9D9GYI7</accession>
<evidence type="ECO:0000313" key="2">
    <source>
        <dbReference type="Proteomes" id="UP000823632"/>
    </source>
</evidence>
<dbReference type="EMBL" id="JADIND010000004">
    <property type="protein sequence ID" value="MBO8429786.1"/>
    <property type="molecule type" value="Genomic_DNA"/>
</dbReference>
<dbReference type="Proteomes" id="UP000823632">
    <property type="component" value="Unassembled WGS sequence"/>
</dbReference>
<comment type="caution">
    <text evidence="1">The sequence shown here is derived from an EMBL/GenBank/DDBJ whole genome shotgun (WGS) entry which is preliminary data.</text>
</comment>
<gene>
    <name evidence="1" type="ORF">IAC76_00210</name>
</gene>
<name>A0A9D9GYI7_9BACT</name>
<reference evidence="1" key="2">
    <citation type="journal article" date="2021" name="PeerJ">
        <title>Extensive microbial diversity within the chicken gut microbiome revealed by metagenomics and culture.</title>
        <authorList>
            <person name="Gilroy R."/>
            <person name="Ravi A."/>
            <person name="Getino M."/>
            <person name="Pursley I."/>
            <person name="Horton D.L."/>
            <person name="Alikhan N.F."/>
            <person name="Baker D."/>
            <person name="Gharbi K."/>
            <person name="Hall N."/>
            <person name="Watson M."/>
            <person name="Adriaenssens E.M."/>
            <person name="Foster-Nyarko E."/>
            <person name="Jarju S."/>
            <person name="Secka A."/>
            <person name="Antonio M."/>
            <person name="Oren A."/>
            <person name="Chaudhuri R.R."/>
            <person name="La Ragione R."/>
            <person name="Hildebrand F."/>
            <person name="Pallen M.J."/>
        </authorList>
    </citation>
    <scope>NUCLEOTIDE SEQUENCE</scope>
    <source>
        <strain evidence="1">10192</strain>
    </source>
</reference>
<proteinExistence type="predicted"/>
<reference evidence="1" key="1">
    <citation type="submission" date="2020-10" db="EMBL/GenBank/DDBJ databases">
        <authorList>
            <person name="Gilroy R."/>
        </authorList>
    </citation>
    <scope>NUCLEOTIDE SEQUENCE</scope>
    <source>
        <strain evidence="1">10192</strain>
    </source>
</reference>
<evidence type="ECO:0000313" key="1">
    <source>
        <dbReference type="EMBL" id="MBO8429786.1"/>
    </source>
</evidence>
<organism evidence="1 2">
    <name type="scientific">Candidatus Scatousia excrementipullorum</name>
    <dbReference type="NCBI Taxonomy" id="2840936"/>
    <lineage>
        <taxon>Bacteria</taxon>
        <taxon>Candidatus Scatousia</taxon>
    </lineage>
</organism>
<sequence>MKEQENLKEGRLITLKSRKSMLDLLYQSCINGLNCLCLLDLSTREYLVQKLLLKHAGVNLDENLTLEDYKYLVRAMHDMCRWGLYIDKFQTIAKTNNKIKKLKPDYVFIESEQDILSARHWKTMAEKRQVIIVLTSYKDEIFNEDGKHKLEKPSKKPEAKIIIDFIDKNVKIDIILPKNKASNENNSAEIQEIKKAKSYRMLNKDFKITSDFKAIVIDNQTYNIPDYFNVDMVKNEDEKTWQMIFYQIFADDINAELSKRG</sequence>
<dbReference type="AlphaFoldDB" id="A0A9D9GYI7"/>